<evidence type="ECO:0000259" key="4">
    <source>
        <dbReference type="Pfam" id="PF25917"/>
    </source>
</evidence>
<dbReference type="InterPro" id="IPR058792">
    <property type="entry name" value="Beta-barrel_RND_2"/>
</dbReference>
<dbReference type="InterPro" id="IPR058625">
    <property type="entry name" value="MdtA-like_BSH"/>
</dbReference>
<keyword evidence="3" id="KW-1133">Transmembrane helix</keyword>
<dbReference type="GO" id="GO:1990281">
    <property type="term" value="C:efflux pump complex"/>
    <property type="evidence" value="ECO:0007669"/>
    <property type="project" value="TreeGrafter"/>
</dbReference>
<dbReference type="Pfam" id="PF25917">
    <property type="entry name" value="BSH_RND"/>
    <property type="match status" value="1"/>
</dbReference>
<accession>A0A0M7B9A1</accession>
<gene>
    <name evidence="6" type="primary">mdtA_2</name>
    <name evidence="6" type="ORF">JSE7799_01496</name>
</gene>
<evidence type="ECO:0000256" key="3">
    <source>
        <dbReference type="SAM" id="Phobius"/>
    </source>
</evidence>
<evidence type="ECO:0000256" key="1">
    <source>
        <dbReference type="ARBA" id="ARBA00009477"/>
    </source>
</evidence>
<feature type="domain" description="Multidrug resistance protein MdtA-like barrel-sandwich hybrid" evidence="4">
    <location>
        <begin position="149"/>
        <end position="274"/>
    </location>
</feature>
<reference evidence="6 7" key="1">
    <citation type="submission" date="2015-09" db="EMBL/GenBank/DDBJ databases">
        <authorList>
            <person name="Jackson K.R."/>
            <person name="Lunt B.L."/>
            <person name="Fisher J.N.B."/>
            <person name="Gardner A.V."/>
            <person name="Bailey M.E."/>
            <person name="Deus L.M."/>
            <person name="Earl A.S."/>
            <person name="Gibby P.D."/>
            <person name="Hartmann K.A."/>
            <person name="Liu J.E."/>
            <person name="Manci A.M."/>
            <person name="Nielsen D.A."/>
            <person name="Solomon M.B."/>
            <person name="Breakwell D.P."/>
            <person name="Burnett S.H."/>
            <person name="Grose J.H."/>
        </authorList>
    </citation>
    <scope>NUCLEOTIDE SEQUENCE [LARGE SCALE GENOMIC DNA]</scope>
    <source>
        <strain evidence="6 7">CECT 7799</strain>
    </source>
</reference>
<dbReference type="Gene3D" id="1.10.287.470">
    <property type="entry name" value="Helix hairpin bin"/>
    <property type="match status" value="1"/>
</dbReference>
<feature type="domain" description="CusB-like beta-barrel" evidence="5">
    <location>
        <begin position="281"/>
        <end position="350"/>
    </location>
</feature>
<dbReference type="STRING" id="313367.JSE7799_01496"/>
<dbReference type="Gene3D" id="2.40.30.170">
    <property type="match status" value="1"/>
</dbReference>
<name>A0A0M7B9A1_9RHOB</name>
<proteinExistence type="inferred from homology"/>
<dbReference type="Pfam" id="PF25954">
    <property type="entry name" value="Beta-barrel_RND_2"/>
    <property type="match status" value="1"/>
</dbReference>
<keyword evidence="3" id="KW-0472">Membrane</keyword>
<evidence type="ECO:0000313" key="6">
    <source>
        <dbReference type="EMBL" id="CUH38768.1"/>
    </source>
</evidence>
<dbReference type="Gene3D" id="2.40.50.100">
    <property type="match status" value="1"/>
</dbReference>
<feature type="transmembrane region" description="Helical" evidence="3">
    <location>
        <begin position="84"/>
        <end position="104"/>
    </location>
</feature>
<keyword evidence="2" id="KW-0175">Coiled coil</keyword>
<dbReference type="EMBL" id="CYPR01000095">
    <property type="protein sequence ID" value="CUH38768.1"/>
    <property type="molecule type" value="Genomic_DNA"/>
</dbReference>
<dbReference type="GO" id="GO:0015562">
    <property type="term" value="F:efflux transmembrane transporter activity"/>
    <property type="evidence" value="ECO:0007669"/>
    <property type="project" value="TreeGrafter"/>
</dbReference>
<keyword evidence="3" id="KW-0812">Transmembrane</keyword>
<dbReference type="NCBIfam" id="TIGR01730">
    <property type="entry name" value="RND_mfp"/>
    <property type="match status" value="1"/>
</dbReference>
<dbReference type="InterPro" id="IPR006143">
    <property type="entry name" value="RND_pump_MFP"/>
</dbReference>
<evidence type="ECO:0000313" key="7">
    <source>
        <dbReference type="Proteomes" id="UP000049455"/>
    </source>
</evidence>
<keyword evidence="7" id="KW-1185">Reference proteome</keyword>
<sequence>MIEAKRESHGAVRLEIECNNLLASCRCDSVLLDLPFDEWLRPHSRSASTVAYTMDMKQMPETTETTDHATRLEFETDKGASRSIWIAAAILVALLLWMGSGFILPSAPEIAQQDTPDAQPPFVMVRESTAEPVVLIFGAEGQAQPDRDTSLRAEASGNVVELFVRKGEMVAAGDPIARLSSARVEADLARAEEELARARREFSNAQELLERGVGTADRVSEARADLAAAQSQVASAEQALEDVSIVAPFDGRLETLTLDEGEFVAAGEQIGRIVDNRPLTVTIQVPQQALSRIEDGQTATVRFITGETREGIVTFVGTSASAATRTFLVEIEVPNEDGAIPAGVSAEIEIPTGEALAHFIEPSIVSLNPEGDLGVKTIEDGVVQFHPIQIVKAELQGVWAVGLPETAQIITIGQGFVREGEEVNAQLTENADVAVVVPAAEQAE</sequence>
<organism evidence="6 7">
    <name type="scientific">Jannaschia seosinensis</name>
    <dbReference type="NCBI Taxonomy" id="313367"/>
    <lineage>
        <taxon>Bacteria</taxon>
        <taxon>Pseudomonadati</taxon>
        <taxon>Pseudomonadota</taxon>
        <taxon>Alphaproteobacteria</taxon>
        <taxon>Rhodobacterales</taxon>
        <taxon>Roseobacteraceae</taxon>
        <taxon>Jannaschia</taxon>
    </lineage>
</organism>
<dbReference type="AlphaFoldDB" id="A0A0M7B9A1"/>
<dbReference type="PANTHER" id="PTHR30469:SF29">
    <property type="entry name" value="BLR2860 PROTEIN"/>
    <property type="match status" value="1"/>
</dbReference>
<evidence type="ECO:0000259" key="5">
    <source>
        <dbReference type="Pfam" id="PF25954"/>
    </source>
</evidence>
<dbReference type="PANTHER" id="PTHR30469">
    <property type="entry name" value="MULTIDRUG RESISTANCE PROTEIN MDTA"/>
    <property type="match status" value="1"/>
</dbReference>
<protein>
    <submittedName>
        <fullName evidence="6">Multidrug transporter MdtA</fullName>
    </submittedName>
</protein>
<dbReference type="SUPFAM" id="SSF111369">
    <property type="entry name" value="HlyD-like secretion proteins"/>
    <property type="match status" value="1"/>
</dbReference>
<comment type="similarity">
    <text evidence="1">Belongs to the membrane fusion protein (MFP) (TC 8.A.1) family.</text>
</comment>
<feature type="coiled-coil region" evidence="2">
    <location>
        <begin position="181"/>
        <end position="246"/>
    </location>
</feature>
<dbReference type="Proteomes" id="UP000049455">
    <property type="component" value="Unassembled WGS sequence"/>
</dbReference>
<evidence type="ECO:0000256" key="2">
    <source>
        <dbReference type="SAM" id="Coils"/>
    </source>
</evidence>